<sequence length="629" mass="66086">MDRSARALRRLLDLLAEGATSEQVAEVAVTARAAGVAEADLAEIEQATELALRLNRRVAGHERRQTELAALFDSASDLAGLRDLNAVLRSIVHRARMLLAADIAYLSLNDEARGETYMRVTDGSISARFQQVRLGMGEGLGGLVAQTARPYASADYASDTRFDHTEPIDAAVRDEGVVAILGVPLSLSGEVIGVLFAGFRSVREFARDEVALLSSLADHAAIAIDTTRLLEETRTAVEELNAANETIRAHNEAMQRAEEAHDRLTDLVLRGEDVLDVASAVASMLGGGIVVHDANGNELARVGSDPVPQPARAVAASRTAGRAVPHGEVWVCAVLAGPELLGGLLLTGRRDLSDADRRLFERAGVVTALLLLLQRSTAEAENKVGGELVADLLTAPERDPAGLVARARRLGIDLTAEHTALVVHADGVPRERLAAAVAWHARAAGGVAGALEDQVVLLPRTDPDRAAKDLAAELGGSLGCAVTAGAAGPATGPAALAGACAEARRCLRALLALGRTGDGAAMADLGFLGVVLGDRSDPAGFVRSVLGPVLDYDEQRGTDLVGTLDAYFASGANLNRTKDVLHVHVNTVAQRLERVRALLGEDWQAHDRALELQLALRLHKIAAPDRGAG</sequence>
<protein>
    <submittedName>
        <fullName evidence="4">Helix-turn-helix domain-containing protein</fullName>
    </submittedName>
</protein>
<comment type="caution">
    <text evidence="4">The sequence shown here is derived from an EMBL/GenBank/DDBJ whole genome shotgun (WGS) entry which is preliminary data.</text>
</comment>
<reference evidence="5" key="1">
    <citation type="journal article" date="2019" name="Int. J. Syst. Evol. Microbiol.">
        <title>The Global Catalogue of Microorganisms (GCM) 10K type strain sequencing project: providing services to taxonomists for standard genome sequencing and annotation.</title>
        <authorList>
            <consortium name="The Broad Institute Genomics Platform"/>
            <consortium name="The Broad Institute Genome Sequencing Center for Infectious Disease"/>
            <person name="Wu L."/>
            <person name="Ma J."/>
        </authorList>
    </citation>
    <scope>NUCLEOTIDE SEQUENCE [LARGE SCALE GENOMIC DNA]</scope>
    <source>
        <strain evidence="5">WLHS5</strain>
    </source>
</reference>
<keyword evidence="2" id="KW-0175">Coiled coil</keyword>
<dbReference type="SMART" id="SM00065">
    <property type="entry name" value="GAF"/>
    <property type="match status" value="1"/>
</dbReference>
<dbReference type="InterPro" id="IPR051448">
    <property type="entry name" value="CdaR-like_regulators"/>
</dbReference>
<dbReference type="EMBL" id="JBHTCJ010000012">
    <property type="protein sequence ID" value="MFC7343971.1"/>
    <property type="molecule type" value="Genomic_DNA"/>
</dbReference>
<dbReference type="Pfam" id="PF17853">
    <property type="entry name" value="GGDEF_2"/>
    <property type="match status" value="1"/>
</dbReference>
<feature type="coiled-coil region" evidence="2">
    <location>
        <begin position="230"/>
        <end position="267"/>
    </location>
</feature>
<accession>A0ABW2LTQ4</accession>
<gene>
    <name evidence="4" type="ORF">ACFQRI_21405</name>
</gene>
<dbReference type="PANTHER" id="PTHR33744">
    <property type="entry name" value="CARBOHYDRATE DIACID REGULATOR"/>
    <property type="match status" value="1"/>
</dbReference>
<proteinExistence type="inferred from homology"/>
<dbReference type="SUPFAM" id="SSF55781">
    <property type="entry name" value="GAF domain-like"/>
    <property type="match status" value="1"/>
</dbReference>
<dbReference type="InterPro" id="IPR003018">
    <property type="entry name" value="GAF"/>
</dbReference>
<dbReference type="InterPro" id="IPR042070">
    <property type="entry name" value="PucR_C-HTH_sf"/>
</dbReference>
<evidence type="ECO:0000313" key="4">
    <source>
        <dbReference type="EMBL" id="MFC7343971.1"/>
    </source>
</evidence>
<dbReference type="InterPro" id="IPR041522">
    <property type="entry name" value="CdaR_GGDEF"/>
</dbReference>
<feature type="domain" description="GAF" evidence="3">
    <location>
        <begin position="83"/>
        <end position="234"/>
    </location>
</feature>
<dbReference type="InterPro" id="IPR025736">
    <property type="entry name" value="PucR_C-HTH_dom"/>
</dbReference>
<dbReference type="Pfam" id="PF13556">
    <property type="entry name" value="HTH_30"/>
    <property type="match status" value="1"/>
</dbReference>
<dbReference type="RefSeq" id="WP_380671388.1">
    <property type="nucleotide sequence ID" value="NZ_JBHTCJ010000012.1"/>
</dbReference>
<comment type="similarity">
    <text evidence="1">Belongs to the CdaR family.</text>
</comment>
<evidence type="ECO:0000313" key="5">
    <source>
        <dbReference type="Proteomes" id="UP001596504"/>
    </source>
</evidence>
<dbReference type="PANTHER" id="PTHR33744:SF1">
    <property type="entry name" value="DNA-BINDING TRANSCRIPTIONAL ACTIVATOR ADER"/>
    <property type="match status" value="1"/>
</dbReference>
<dbReference type="Proteomes" id="UP001596504">
    <property type="component" value="Unassembled WGS sequence"/>
</dbReference>
<evidence type="ECO:0000256" key="1">
    <source>
        <dbReference type="ARBA" id="ARBA00006754"/>
    </source>
</evidence>
<evidence type="ECO:0000256" key="2">
    <source>
        <dbReference type="SAM" id="Coils"/>
    </source>
</evidence>
<name>A0ABW2LTQ4_9PSEU</name>
<dbReference type="Pfam" id="PF13185">
    <property type="entry name" value="GAF_2"/>
    <property type="match status" value="1"/>
</dbReference>
<keyword evidence="5" id="KW-1185">Reference proteome</keyword>
<organism evidence="4 5">
    <name type="scientific">Saccharopolyspora griseoalba</name>
    <dbReference type="NCBI Taxonomy" id="1431848"/>
    <lineage>
        <taxon>Bacteria</taxon>
        <taxon>Bacillati</taxon>
        <taxon>Actinomycetota</taxon>
        <taxon>Actinomycetes</taxon>
        <taxon>Pseudonocardiales</taxon>
        <taxon>Pseudonocardiaceae</taxon>
        <taxon>Saccharopolyspora</taxon>
    </lineage>
</organism>
<dbReference type="Gene3D" id="1.10.10.2840">
    <property type="entry name" value="PucR C-terminal helix-turn-helix domain"/>
    <property type="match status" value="1"/>
</dbReference>
<dbReference type="Gene3D" id="3.30.450.40">
    <property type="match status" value="1"/>
</dbReference>
<dbReference type="InterPro" id="IPR029016">
    <property type="entry name" value="GAF-like_dom_sf"/>
</dbReference>
<evidence type="ECO:0000259" key="3">
    <source>
        <dbReference type="SMART" id="SM00065"/>
    </source>
</evidence>